<gene>
    <name evidence="2" type="ORF">OIU84_028493</name>
</gene>
<dbReference type="AlphaFoldDB" id="A0AAD6PA90"/>
<organism evidence="2 3">
    <name type="scientific">Salix udensis</name>
    <dbReference type="NCBI Taxonomy" id="889485"/>
    <lineage>
        <taxon>Eukaryota</taxon>
        <taxon>Viridiplantae</taxon>
        <taxon>Streptophyta</taxon>
        <taxon>Embryophyta</taxon>
        <taxon>Tracheophyta</taxon>
        <taxon>Spermatophyta</taxon>
        <taxon>Magnoliopsida</taxon>
        <taxon>eudicotyledons</taxon>
        <taxon>Gunneridae</taxon>
        <taxon>Pentapetalae</taxon>
        <taxon>rosids</taxon>
        <taxon>fabids</taxon>
        <taxon>Malpighiales</taxon>
        <taxon>Salicaceae</taxon>
        <taxon>Saliceae</taxon>
        <taxon>Salix</taxon>
    </lineage>
</organism>
<comment type="caution">
    <text evidence="2">The sequence shown here is derived from an EMBL/GenBank/DDBJ whole genome shotgun (WGS) entry which is preliminary data.</text>
</comment>
<sequence length="192" mass="21904">MGLYFNIKKTLLKAFDLVDFADADDKNMELLHFLYSGFDINDWGDVDTEENETIHKDFDYVSAEVFVEGLHSSCALCGQASMMIQAPLYAKLMENEGENGSTQSTTSNQKRSYWSIEWNLFLRHGNDSNFDVNSPAAMPKTPAPLQSTRPSRSRRRASKTAAFRNDEYDDGEEDEYEVTSEEDSNDTFHYAE</sequence>
<evidence type="ECO:0000256" key="1">
    <source>
        <dbReference type="SAM" id="MobiDB-lite"/>
    </source>
</evidence>
<reference evidence="2 3" key="1">
    <citation type="journal article" date="2023" name="Int. J. Mol. Sci.">
        <title>De Novo Assembly and Annotation of 11 Diverse Shrub Willow (Salix) Genomes Reveals Novel Gene Organization in Sex-Linked Regions.</title>
        <authorList>
            <person name="Hyden B."/>
            <person name="Feng K."/>
            <person name="Yates T.B."/>
            <person name="Jawdy S."/>
            <person name="Cereghino C."/>
            <person name="Smart L.B."/>
            <person name="Muchero W."/>
        </authorList>
    </citation>
    <scope>NUCLEOTIDE SEQUENCE [LARGE SCALE GENOMIC DNA]</scope>
    <source>
        <tissue evidence="2">Shoot tip</tissue>
    </source>
</reference>
<evidence type="ECO:0000313" key="2">
    <source>
        <dbReference type="EMBL" id="KAJ6421123.1"/>
    </source>
</evidence>
<dbReference type="EMBL" id="JAPFFJ010000008">
    <property type="protein sequence ID" value="KAJ6421123.1"/>
    <property type="molecule type" value="Genomic_DNA"/>
</dbReference>
<feature type="region of interest" description="Disordered" evidence="1">
    <location>
        <begin position="131"/>
        <end position="192"/>
    </location>
</feature>
<protein>
    <submittedName>
        <fullName evidence="2">Uncharacterized protein</fullName>
    </submittedName>
</protein>
<dbReference type="Proteomes" id="UP001162972">
    <property type="component" value="Chromosome 17"/>
</dbReference>
<keyword evidence="3" id="KW-1185">Reference proteome</keyword>
<accession>A0AAD6PA90</accession>
<proteinExistence type="predicted"/>
<name>A0AAD6PA90_9ROSI</name>
<feature type="compositionally biased region" description="Acidic residues" evidence="1">
    <location>
        <begin position="167"/>
        <end position="185"/>
    </location>
</feature>
<evidence type="ECO:0000313" key="3">
    <source>
        <dbReference type="Proteomes" id="UP001162972"/>
    </source>
</evidence>